<dbReference type="AlphaFoldDB" id="A0A0N0GZC4"/>
<proteinExistence type="predicted"/>
<evidence type="ECO:0000256" key="1">
    <source>
        <dbReference type="SAM" id="MobiDB-lite"/>
    </source>
</evidence>
<gene>
    <name evidence="3" type="ORF">ADL29_17835</name>
</gene>
<dbReference type="Proteomes" id="UP000037982">
    <property type="component" value="Unassembled WGS sequence"/>
</dbReference>
<feature type="signal peptide" evidence="2">
    <location>
        <begin position="1"/>
        <end position="20"/>
    </location>
</feature>
<keyword evidence="2" id="KW-0732">Signal</keyword>
<keyword evidence="4" id="KW-1185">Reference proteome</keyword>
<reference evidence="4" key="1">
    <citation type="submission" date="2015-07" db="EMBL/GenBank/DDBJ databases">
        <authorList>
            <person name="Ju K.-S."/>
            <person name="Doroghazi J.R."/>
            <person name="Metcalf W.W."/>
        </authorList>
    </citation>
    <scope>NUCLEOTIDE SEQUENCE [LARGE SCALE GENOMIC DNA]</scope>
    <source>
        <strain evidence="4">NRRL ISP-5002</strain>
    </source>
</reference>
<evidence type="ECO:0000256" key="2">
    <source>
        <dbReference type="SAM" id="SignalP"/>
    </source>
</evidence>
<dbReference type="EMBL" id="LGKG01000137">
    <property type="protein sequence ID" value="KPC62622.1"/>
    <property type="molecule type" value="Genomic_DNA"/>
</dbReference>
<organism evidence="3 4">
    <name type="scientific">Streptomyces chattanoogensis</name>
    <dbReference type="NCBI Taxonomy" id="66876"/>
    <lineage>
        <taxon>Bacteria</taxon>
        <taxon>Bacillati</taxon>
        <taxon>Actinomycetota</taxon>
        <taxon>Actinomycetes</taxon>
        <taxon>Kitasatosporales</taxon>
        <taxon>Streptomycetaceae</taxon>
        <taxon>Streptomyces</taxon>
    </lineage>
</organism>
<name>A0A0N0GZC4_9ACTN</name>
<dbReference type="RefSeq" id="WP_053924632.1">
    <property type="nucleotide sequence ID" value="NZ_LGKG01000137.1"/>
</dbReference>
<evidence type="ECO:0000313" key="3">
    <source>
        <dbReference type="EMBL" id="KPC62622.1"/>
    </source>
</evidence>
<comment type="caution">
    <text evidence="3">The sequence shown here is derived from an EMBL/GenBank/DDBJ whole genome shotgun (WGS) entry which is preliminary data.</text>
</comment>
<protein>
    <recommendedName>
        <fullName evidence="5">Lipoprotein</fullName>
    </recommendedName>
</protein>
<evidence type="ECO:0000313" key="4">
    <source>
        <dbReference type="Proteomes" id="UP000037982"/>
    </source>
</evidence>
<feature type="compositionally biased region" description="Low complexity" evidence="1">
    <location>
        <begin position="24"/>
        <end position="40"/>
    </location>
</feature>
<feature type="region of interest" description="Disordered" evidence="1">
    <location>
        <begin position="24"/>
        <end position="50"/>
    </location>
</feature>
<sequence length="231" mass="23598">MRRDTTTILALSTLAALALAGCSTDSSTSSAPSATAASAPHTGKDTAAAKPLSSAALSKRLLNESDLGEGYTRKRQRPAAHDDVTVIGCPALEKLGGDAATGASLEFPRKAKASFTYAGGSNSEVSEELYSDTASKLSNGIGKIFGAMASCPKYQVVSGSTAIDMATQTTTAPDLGEERWSQLLTYSAGGQRSVVKQTAIRTGNVLVIVSGSPGLVDAHLDKALDKAQGTS</sequence>
<dbReference type="PROSITE" id="PS51257">
    <property type="entry name" value="PROKAR_LIPOPROTEIN"/>
    <property type="match status" value="1"/>
</dbReference>
<accession>A0A0N0GZC4</accession>
<feature type="chain" id="PRO_5039560169" description="Lipoprotein" evidence="2">
    <location>
        <begin position="21"/>
        <end position="231"/>
    </location>
</feature>
<evidence type="ECO:0008006" key="5">
    <source>
        <dbReference type="Google" id="ProtNLM"/>
    </source>
</evidence>
<dbReference type="PATRIC" id="fig|66876.3.peg.3898"/>